<sequence length="241" mass="27063">MRPAAQTTTAPLSLEASAKYLSLSMIFAALIFAITDLAAWYVGLSACSMLVWVLRHRSQWQLFGKFGGVANALTGFRWLSIAVLCGFCLWLHPYVIFVLGILVLIADGLDGYYARKYHTTSVFGDVFDKETDAFFVLTYGVIIVERDLAESWVMLPGLLRYLYVIILSYVDRPPSPIGKSFRRQFVGMWMMGTLLAPFVVGPKIYIPGLAVAIIMILYSFALDFYSSWNGSEVSNRKLFSR</sequence>
<dbReference type="InterPro" id="IPR048254">
    <property type="entry name" value="CDP_ALCOHOL_P_TRANSF_CS"/>
</dbReference>
<organism evidence="4">
    <name type="scientific">Roseihalotalea indica</name>
    <dbReference type="NCBI Taxonomy" id="2867963"/>
    <lineage>
        <taxon>Bacteria</taxon>
        <taxon>Pseudomonadati</taxon>
        <taxon>Bacteroidota</taxon>
        <taxon>Cytophagia</taxon>
        <taxon>Cytophagales</taxon>
        <taxon>Catalimonadaceae</taxon>
        <taxon>Roseihalotalea</taxon>
    </lineage>
</organism>
<reference evidence="4" key="1">
    <citation type="journal article" date="2023" name="Comput. Struct. Biotechnol. J.">
        <title>Discovery of a novel marine Bacteroidetes with a rich repertoire of carbohydrate-active enzymes.</title>
        <authorList>
            <person name="Chen B."/>
            <person name="Liu G."/>
            <person name="Chen Q."/>
            <person name="Wang H."/>
            <person name="Liu L."/>
            <person name="Tang K."/>
        </authorList>
    </citation>
    <scope>NUCLEOTIDE SEQUENCE</scope>
    <source>
        <strain evidence="4">TK19036</strain>
    </source>
</reference>
<keyword evidence="3" id="KW-0472">Membrane</keyword>
<dbReference type="EMBL" id="CP120682">
    <property type="protein sequence ID" value="WKN34248.1"/>
    <property type="molecule type" value="Genomic_DNA"/>
</dbReference>
<feature type="transmembrane region" description="Helical" evidence="3">
    <location>
        <begin position="206"/>
        <end position="228"/>
    </location>
</feature>
<reference evidence="4" key="2">
    <citation type="journal article" date="2024" name="Antonie Van Leeuwenhoek">
        <title>Roseihalotalea indica gen. nov., sp. nov., a halophilic Bacteroidetes from mesopelagic Southwest Indian Ocean with higher carbohydrate metabolic potential.</title>
        <authorList>
            <person name="Chen B."/>
            <person name="Zhang M."/>
            <person name="Lin D."/>
            <person name="Ye J."/>
            <person name="Tang K."/>
        </authorList>
    </citation>
    <scope>NUCLEOTIDE SEQUENCE</scope>
    <source>
        <strain evidence="4">TK19036</strain>
    </source>
</reference>
<dbReference type="PROSITE" id="PS00379">
    <property type="entry name" value="CDP_ALCOHOL_P_TRANSF"/>
    <property type="match status" value="1"/>
</dbReference>
<dbReference type="InterPro" id="IPR000462">
    <property type="entry name" value="CDP-OH_P_trans"/>
</dbReference>
<evidence type="ECO:0000256" key="2">
    <source>
        <dbReference type="RuleBase" id="RU003750"/>
    </source>
</evidence>
<evidence type="ECO:0000313" key="4">
    <source>
        <dbReference type="EMBL" id="WKN34248.1"/>
    </source>
</evidence>
<comment type="similarity">
    <text evidence="2">Belongs to the CDP-alcohol phosphatidyltransferase class-I family.</text>
</comment>
<accession>A0AA49GJ68</accession>
<gene>
    <name evidence="4" type="ORF">K4G66_17865</name>
</gene>
<feature type="transmembrane region" description="Helical" evidence="3">
    <location>
        <begin position="75"/>
        <end position="106"/>
    </location>
</feature>
<proteinExistence type="inferred from homology"/>
<feature type="transmembrane region" description="Helical" evidence="3">
    <location>
        <begin position="182"/>
        <end position="200"/>
    </location>
</feature>
<dbReference type="GO" id="GO:0016020">
    <property type="term" value="C:membrane"/>
    <property type="evidence" value="ECO:0007669"/>
    <property type="project" value="InterPro"/>
</dbReference>
<protein>
    <submittedName>
        <fullName evidence="4">CDP-alcohol phosphatidyltransferase family protein</fullName>
    </submittedName>
</protein>
<evidence type="ECO:0000256" key="3">
    <source>
        <dbReference type="SAM" id="Phobius"/>
    </source>
</evidence>
<name>A0AA49GJ68_9BACT</name>
<feature type="transmembrane region" description="Helical" evidence="3">
    <location>
        <begin position="28"/>
        <end position="54"/>
    </location>
</feature>
<keyword evidence="3" id="KW-1133">Transmembrane helix</keyword>
<evidence type="ECO:0000256" key="1">
    <source>
        <dbReference type="ARBA" id="ARBA00022679"/>
    </source>
</evidence>
<dbReference type="Gene3D" id="1.20.120.1760">
    <property type="match status" value="1"/>
</dbReference>
<keyword evidence="1 2" id="KW-0808">Transferase</keyword>
<dbReference type="AlphaFoldDB" id="A0AA49GJ68"/>
<dbReference type="GO" id="GO:0016780">
    <property type="term" value="F:phosphotransferase activity, for other substituted phosphate groups"/>
    <property type="evidence" value="ECO:0007669"/>
    <property type="project" value="InterPro"/>
</dbReference>
<feature type="transmembrane region" description="Helical" evidence="3">
    <location>
        <begin position="152"/>
        <end position="170"/>
    </location>
</feature>
<dbReference type="Pfam" id="PF01066">
    <property type="entry name" value="CDP-OH_P_transf"/>
    <property type="match status" value="1"/>
</dbReference>
<dbReference type="GO" id="GO:0008654">
    <property type="term" value="P:phospholipid biosynthetic process"/>
    <property type="evidence" value="ECO:0007669"/>
    <property type="project" value="InterPro"/>
</dbReference>
<dbReference type="InterPro" id="IPR043130">
    <property type="entry name" value="CDP-OH_PTrfase_TM_dom"/>
</dbReference>
<keyword evidence="3" id="KW-0812">Transmembrane</keyword>